<keyword evidence="1" id="KW-0812">Transmembrane</keyword>
<dbReference type="PANTHER" id="PTHR37464:SF1">
    <property type="entry name" value="BLL2463 PROTEIN"/>
    <property type="match status" value="1"/>
</dbReference>
<dbReference type="NCBIfam" id="TIGR02226">
    <property type="entry name" value="two_anch"/>
    <property type="match status" value="1"/>
</dbReference>
<dbReference type="EMBL" id="JAAGWD010000002">
    <property type="protein sequence ID" value="NEM96991.1"/>
    <property type="molecule type" value="Genomic_DNA"/>
</dbReference>
<evidence type="ECO:0000256" key="1">
    <source>
        <dbReference type="SAM" id="Phobius"/>
    </source>
</evidence>
<organism evidence="3 4">
    <name type="scientific">Pontibacter burrus</name>
    <dbReference type="NCBI Taxonomy" id="2704466"/>
    <lineage>
        <taxon>Bacteria</taxon>
        <taxon>Pseudomonadati</taxon>
        <taxon>Bacteroidota</taxon>
        <taxon>Cytophagia</taxon>
        <taxon>Cytophagales</taxon>
        <taxon>Hymenobacteraceae</taxon>
        <taxon>Pontibacter</taxon>
    </lineage>
</organism>
<evidence type="ECO:0000259" key="2">
    <source>
        <dbReference type="Pfam" id="PF07584"/>
    </source>
</evidence>
<dbReference type="Pfam" id="PF07584">
    <property type="entry name" value="BatA"/>
    <property type="match status" value="1"/>
</dbReference>
<dbReference type="Gene3D" id="3.40.50.880">
    <property type="match status" value="1"/>
</dbReference>
<comment type="caution">
    <text evidence="3">The sequence shown here is derived from an EMBL/GenBank/DDBJ whole genome shotgun (WGS) entry which is preliminary data.</text>
</comment>
<evidence type="ECO:0000313" key="3">
    <source>
        <dbReference type="EMBL" id="NEM96991.1"/>
    </source>
</evidence>
<dbReference type="Proteomes" id="UP000474777">
    <property type="component" value="Unassembled WGS sequence"/>
</dbReference>
<sequence length="664" mass="74248">MSFLYPSFLLALLATAIPVILHLVQLRRAKRVQFSNVRFIQASQEVTASQRKLKQLLILLCRILFLIFLVLAFAQPFIPGSVTNQASDNEVTIIVDNSYSMQNLHADQDLSLLAYTIDKARSVIGMFPPATVYNVLDNSSYTSNRFASAADAADNLNHLDFKASSSGSLRGAGAGHFFWFSDFQKNQFNPSDINTLPEKAQLHLIPIASAGTSNIFIDTVYLEDAFVRSGSESVLHAQIYNSGREVAEDVPVKLLINSQQVAAMSLDLQPQQATTATIKFRVGTGDLNLAALVVEDYPVEFDNTYYFTLTPSRGVRIVEIADKDVVDLKELYEKEPLFKYTRFNPENVDYALVGNSDVLLLNGLREFNSGLATTATNFVKDGGTVIVVPAPGTEMNGYDIFFNQVTIAARTVNPAASNKTELLAPASDNPFFSGIFATYDKKMQMPSAARTLQWARASDDILKYRGNSPFLSRFERGKGQVYLMAAPLQEDYTTLVNHALLLPLMYKMAITGYRQEHPLAYTLTTETVRVPVAQTTKGEGIYKLQKDSVIYIPEQQIRGGSLYFTIPPDMSEAGIYSLTLQEKPVSSIAFNYDNRESYLEQYTPEELRSMIGNDLPNVHVYDYGDAFSVKNEFEKKYFGVKLWKYCLILCLFFLMAEIALIRFL</sequence>
<feature type="transmembrane region" description="Helical" evidence="1">
    <location>
        <begin position="56"/>
        <end position="78"/>
    </location>
</feature>
<proteinExistence type="predicted"/>
<keyword evidence="1" id="KW-0472">Membrane</keyword>
<dbReference type="AlphaFoldDB" id="A0A6B3LU50"/>
<reference evidence="3 4" key="1">
    <citation type="submission" date="2020-02" db="EMBL/GenBank/DDBJ databases">
        <authorList>
            <person name="Kim M.K."/>
        </authorList>
    </citation>
    <scope>NUCLEOTIDE SEQUENCE [LARGE SCALE GENOMIC DNA]</scope>
    <source>
        <strain evidence="3 4">BT327</strain>
    </source>
</reference>
<name>A0A6B3LU50_9BACT</name>
<dbReference type="InterPro" id="IPR011933">
    <property type="entry name" value="Double_TM_dom"/>
</dbReference>
<feature type="transmembrane region" description="Helical" evidence="1">
    <location>
        <begin position="6"/>
        <end position="24"/>
    </location>
</feature>
<keyword evidence="1" id="KW-1133">Transmembrane helix</keyword>
<dbReference type="PANTHER" id="PTHR37464">
    <property type="entry name" value="BLL2463 PROTEIN"/>
    <property type="match status" value="1"/>
</dbReference>
<dbReference type="InterPro" id="IPR024163">
    <property type="entry name" value="Aerotolerance_reg_N"/>
</dbReference>
<keyword evidence="4" id="KW-1185">Reference proteome</keyword>
<feature type="domain" description="Aerotolerance regulator N-terminal" evidence="2">
    <location>
        <begin position="1"/>
        <end position="76"/>
    </location>
</feature>
<evidence type="ECO:0000313" key="4">
    <source>
        <dbReference type="Proteomes" id="UP000474777"/>
    </source>
</evidence>
<protein>
    <recommendedName>
        <fullName evidence="2">Aerotolerance regulator N-terminal domain-containing protein</fullName>
    </recommendedName>
</protein>
<gene>
    <name evidence="3" type="ORF">GXP69_04725</name>
</gene>
<dbReference type="RefSeq" id="WP_163912979.1">
    <property type="nucleotide sequence ID" value="NZ_JAAGWD010000002.1"/>
</dbReference>
<dbReference type="InterPro" id="IPR029062">
    <property type="entry name" value="Class_I_gatase-like"/>
</dbReference>
<accession>A0A6B3LU50</accession>